<dbReference type="Proteomes" id="UP000699042">
    <property type="component" value="Unassembled WGS sequence"/>
</dbReference>
<accession>A0A9P7U646</accession>
<keyword evidence="2" id="KW-1185">Reference proteome</keyword>
<dbReference type="AlphaFoldDB" id="A0A9P7U646"/>
<evidence type="ECO:0000313" key="1">
    <source>
        <dbReference type="EMBL" id="KAG7040963.1"/>
    </source>
</evidence>
<reference evidence="1" key="1">
    <citation type="submission" date="2021-05" db="EMBL/GenBank/DDBJ databases">
        <title>Comparative genomics of three Colletotrichum scovillei strains and genetic complementation revealed genes involved fungal growth and virulence on chili pepper.</title>
        <authorList>
            <person name="Hsieh D.-K."/>
            <person name="Chuang S.-C."/>
            <person name="Chen C.-Y."/>
            <person name="Chao Y.-T."/>
            <person name="Lu M.-Y.J."/>
            <person name="Lee M.-H."/>
            <person name="Shih M.-C."/>
        </authorList>
    </citation>
    <scope>NUCLEOTIDE SEQUENCE</scope>
    <source>
        <strain evidence="1">Coll-153</strain>
    </source>
</reference>
<evidence type="ECO:0000313" key="2">
    <source>
        <dbReference type="Proteomes" id="UP000699042"/>
    </source>
</evidence>
<organism evidence="1 2">
    <name type="scientific">Colletotrichum scovillei</name>
    <dbReference type="NCBI Taxonomy" id="1209932"/>
    <lineage>
        <taxon>Eukaryota</taxon>
        <taxon>Fungi</taxon>
        <taxon>Dikarya</taxon>
        <taxon>Ascomycota</taxon>
        <taxon>Pezizomycotina</taxon>
        <taxon>Sordariomycetes</taxon>
        <taxon>Hypocreomycetidae</taxon>
        <taxon>Glomerellales</taxon>
        <taxon>Glomerellaceae</taxon>
        <taxon>Colletotrichum</taxon>
        <taxon>Colletotrichum acutatum species complex</taxon>
    </lineage>
</organism>
<comment type="caution">
    <text evidence="1">The sequence shown here is derived from an EMBL/GenBank/DDBJ whole genome shotgun (WGS) entry which is preliminary data.</text>
</comment>
<proteinExistence type="predicted"/>
<name>A0A9P7U646_9PEZI</name>
<protein>
    <submittedName>
        <fullName evidence="1">C6 zinc finger domain-containing protein</fullName>
    </submittedName>
</protein>
<gene>
    <name evidence="1" type="ORF">JMJ77_010067</name>
</gene>
<dbReference type="EMBL" id="JAESDN010000017">
    <property type="protein sequence ID" value="KAG7040963.1"/>
    <property type="molecule type" value="Genomic_DNA"/>
</dbReference>
<sequence length="46" mass="5212">MIRVLAECRFPRNASNATKSIDKSTASWMLAVWNRLAMLPKFLATT</sequence>